<dbReference type="InterPro" id="IPR020287">
    <property type="entry name" value="Tail_sheath_C"/>
</dbReference>
<protein>
    <recommendedName>
        <fullName evidence="2">Tail sheath protein C-terminal domain-containing protein</fullName>
    </recommendedName>
</protein>
<dbReference type="Pfam" id="PF17482">
    <property type="entry name" value="Phage_sheath_1C"/>
    <property type="match status" value="1"/>
</dbReference>
<dbReference type="PANTHER" id="PTHR35861">
    <property type="match status" value="1"/>
</dbReference>
<dbReference type="EMBL" id="CAJHCQ010000010">
    <property type="protein sequence ID" value="CAD6543043.1"/>
    <property type="molecule type" value="Genomic_DNA"/>
</dbReference>
<feature type="domain" description="Tail sheath protein C-terminal" evidence="2">
    <location>
        <begin position="418"/>
        <end position="521"/>
    </location>
</feature>
<comment type="similarity">
    <text evidence="1">Belongs to the myoviridae tail sheath protein family.</text>
</comment>
<comment type="caution">
    <text evidence="3">The sequence shown here is derived from an EMBL/GenBank/DDBJ whole genome shotgun (WGS) entry which is preliminary data.</text>
</comment>
<evidence type="ECO:0000256" key="1">
    <source>
        <dbReference type="ARBA" id="ARBA00008005"/>
    </source>
</evidence>
<reference evidence="3 4" key="1">
    <citation type="submission" date="2020-10" db="EMBL/GenBank/DDBJ databases">
        <authorList>
            <person name="Peeters C."/>
        </authorList>
    </citation>
    <scope>NUCLEOTIDE SEQUENCE [LARGE SCALE GENOMIC DNA]</scope>
    <source>
        <strain evidence="3 4">LMG 27952</strain>
    </source>
</reference>
<name>A0ABM8NTR0_9BURK</name>
<dbReference type="InterPro" id="IPR052042">
    <property type="entry name" value="Tail_sheath_structural"/>
</dbReference>
<organism evidence="3 4">
    <name type="scientific">Paraburkholderia hiiakae</name>
    <dbReference type="NCBI Taxonomy" id="1081782"/>
    <lineage>
        <taxon>Bacteria</taxon>
        <taxon>Pseudomonadati</taxon>
        <taxon>Pseudomonadota</taxon>
        <taxon>Betaproteobacteria</taxon>
        <taxon>Burkholderiales</taxon>
        <taxon>Burkholderiaceae</taxon>
        <taxon>Paraburkholderia</taxon>
    </lineage>
</organism>
<sequence>MPVALTSPGVYVEELPSGQHIITGVATSITAFVGRTLRGPSDQPLLVQSYGDFTRYYGGLSVDSTVSYAVQHFFQNGGTQALICRVVNTASATQFVLSATFTLTAANEGSWGDQLCFHIDYQTGTPPTNPNLFNLFVKDAGTGVIEMWRNLSIVSTDARYVVTVLQQQSMLVRAIVTGANVPPKNDDLNPGDDPFAAANCTTSANAAAGVFKSGSDGVAISDEQVVGASALGAGTGLYLLDKAQIFNLLCIPPFTRDIGNDLLKTTWDAAVTYCAPRRAVVIVDGPSSWTSSSQAANDLTSAAKITPADNAAIYFPRLLIADPNYQNQLQSFAPCGVVAGIYARTDAQRGVWKAPAGIDASLSGVSALTYDGINPALITDADNGIVNPLGGNCLRNFPVTGLVVWGARTLRGADMFADQWKYLPVRRLAFYIESSLYQGTQWVVFEPNDPALWAQIRMNIGDFMQTLFRQGAFQGTSQADAYFVKCDSETTTPTDIGNGIVNILVGFAPLDPAEFVVIQIQQMIAQAS</sequence>
<proteinExistence type="inferred from homology"/>
<accession>A0ABM8NTR0</accession>
<evidence type="ECO:0000313" key="3">
    <source>
        <dbReference type="EMBL" id="CAD6543043.1"/>
    </source>
</evidence>
<dbReference type="Gene3D" id="3.40.50.11780">
    <property type="match status" value="2"/>
</dbReference>
<evidence type="ECO:0000313" key="4">
    <source>
        <dbReference type="Proteomes" id="UP000656319"/>
    </source>
</evidence>
<dbReference type="RefSeq" id="WP_201697613.1">
    <property type="nucleotide sequence ID" value="NZ_CAJHCQ010000010.1"/>
</dbReference>
<gene>
    <name evidence="3" type="ORF">LMG27952_03979</name>
</gene>
<evidence type="ECO:0000259" key="2">
    <source>
        <dbReference type="Pfam" id="PF17482"/>
    </source>
</evidence>
<dbReference type="PANTHER" id="PTHR35861:SF1">
    <property type="entry name" value="PHAGE TAIL SHEATH PROTEIN"/>
    <property type="match status" value="1"/>
</dbReference>
<dbReference type="Proteomes" id="UP000656319">
    <property type="component" value="Unassembled WGS sequence"/>
</dbReference>
<keyword evidence="4" id="KW-1185">Reference proteome</keyword>